<organism evidence="2 3">
    <name type="scientific">Crotalaria pallida</name>
    <name type="common">Smooth rattlebox</name>
    <name type="synonym">Crotalaria striata</name>
    <dbReference type="NCBI Taxonomy" id="3830"/>
    <lineage>
        <taxon>Eukaryota</taxon>
        <taxon>Viridiplantae</taxon>
        <taxon>Streptophyta</taxon>
        <taxon>Embryophyta</taxon>
        <taxon>Tracheophyta</taxon>
        <taxon>Spermatophyta</taxon>
        <taxon>Magnoliopsida</taxon>
        <taxon>eudicotyledons</taxon>
        <taxon>Gunneridae</taxon>
        <taxon>Pentapetalae</taxon>
        <taxon>rosids</taxon>
        <taxon>fabids</taxon>
        <taxon>Fabales</taxon>
        <taxon>Fabaceae</taxon>
        <taxon>Papilionoideae</taxon>
        <taxon>50 kb inversion clade</taxon>
        <taxon>genistoids sensu lato</taxon>
        <taxon>core genistoids</taxon>
        <taxon>Crotalarieae</taxon>
        <taxon>Crotalaria</taxon>
    </lineage>
</organism>
<accession>A0AAN9HK66</accession>
<gene>
    <name evidence="2" type="ORF">RIF29_46983</name>
    <name evidence="1" type="ORF">RIF29_47816</name>
</gene>
<reference evidence="2 3" key="1">
    <citation type="submission" date="2024-01" db="EMBL/GenBank/DDBJ databases">
        <title>The genomes of 5 underutilized Papilionoideae crops provide insights into root nodulation and disease resistanc.</title>
        <authorList>
            <person name="Yuan L."/>
        </authorList>
    </citation>
    <scope>NUCLEOTIDE SEQUENCE [LARGE SCALE GENOMIC DNA]</scope>
    <source>
        <strain evidence="2">ZHUSHIDOU_FW_LH</strain>
        <tissue evidence="2">Leaf</tissue>
    </source>
</reference>
<dbReference type="EMBL" id="JAYWIO010000063">
    <property type="protein sequence ID" value="KAK7234334.1"/>
    <property type="molecule type" value="Genomic_DNA"/>
</dbReference>
<evidence type="ECO:0000313" key="3">
    <source>
        <dbReference type="Proteomes" id="UP001372338"/>
    </source>
</evidence>
<dbReference type="Proteomes" id="UP001372338">
    <property type="component" value="Unassembled WGS sequence"/>
</dbReference>
<keyword evidence="3" id="KW-1185">Reference proteome</keyword>
<sequence>MVTPVSDHDSVLELVGAIKDNLPMLLREVCTLDRSSTQGFTFKPTWKSSSHYAGSTVKYASKAAKRTGKGAMAKACLLPYELASWRDLVVSVHALGEEWSQGDLWAPRVRYALIMLDHWILRARLLSIPYGLKQIATSWLDLGLSTTPIMVRGPCAYRRSPEKALETYTQSQKVRSGVAAGLYDRERFLWCAVGRLDVAGTYKLFPSATGSVPEDRQGFNCFLSLRREKGGDPRIKRVKEPFLFADRLGALA</sequence>
<protein>
    <submittedName>
        <fullName evidence="2">Uncharacterized protein</fullName>
    </submittedName>
</protein>
<proteinExistence type="predicted"/>
<dbReference type="AlphaFoldDB" id="A0AAN9HK66"/>
<name>A0AAN9HK66_CROPI</name>
<dbReference type="EMBL" id="JAYWIO010000107">
    <property type="protein sequence ID" value="KAK7232552.1"/>
    <property type="molecule type" value="Genomic_DNA"/>
</dbReference>
<evidence type="ECO:0000313" key="2">
    <source>
        <dbReference type="EMBL" id="KAK7234334.1"/>
    </source>
</evidence>
<evidence type="ECO:0000313" key="1">
    <source>
        <dbReference type="EMBL" id="KAK7232552.1"/>
    </source>
</evidence>
<comment type="caution">
    <text evidence="2">The sequence shown here is derived from an EMBL/GenBank/DDBJ whole genome shotgun (WGS) entry which is preliminary data.</text>
</comment>